<sequence length="85" mass="9667">MKKIVDVENEGLISLMGKNITLFCCRYIYTGKLIGVNNEYVLLDKGCKIVFRTGKLDEGEWADAQNMPGQWYVQTQSIESFGILK</sequence>
<gene>
    <name evidence="1" type="ORF">UFOVP1361_10</name>
</gene>
<dbReference type="EMBL" id="LR797308">
    <property type="protein sequence ID" value="CAB4201957.1"/>
    <property type="molecule type" value="Genomic_DNA"/>
</dbReference>
<reference evidence="1" key="1">
    <citation type="submission" date="2020-05" db="EMBL/GenBank/DDBJ databases">
        <authorList>
            <person name="Chiriac C."/>
            <person name="Salcher M."/>
            <person name="Ghai R."/>
            <person name="Kavagutti S V."/>
        </authorList>
    </citation>
    <scope>NUCLEOTIDE SEQUENCE</scope>
</reference>
<accession>A0A6J5RUN0</accession>
<evidence type="ECO:0000313" key="1">
    <source>
        <dbReference type="EMBL" id="CAB4201957.1"/>
    </source>
</evidence>
<protein>
    <submittedName>
        <fullName evidence="1">Uncharacterized protein</fullName>
    </submittedName>
</protein>
<name>A0A6J5RUN0_9CAUD</name>
<organism evidence="1">
    <name type="scientific">uncultured Caudovirales phage</name>
    <dbReference type="NCBI Taxonomy" id="2100421"/>
    <lineage>
        <taxon>Viruses</taxon>
        <taxon>Duplodnaviria</taxon>
        <taxon>Heunggongvirae</taxon>
        <taxon>Uroviricota</taxon>
        <taxon>Caudoviricetes</taxon>
        <taxon>Peduoviridae</taxon>
        <taxon>Maltschvirus</taxon>
        <taxon>Maltschvirus maltsch</taxon>
    </lineage>
</organism>
<proteinExistence type="predicted"/>